<organism evidence="2 3">
    <name type="scientific">Mucuna pruriens</name>
    <name type="common">Velvet bean</name>
    <name type="synonym">Dolichos pruriens</name>
    <dbReference type="NCBI Taxonomy" id="157652"/>
    <lineage>
        <taxon>Eukaryota</taxon>
        <taxon>Viridiplantae</taxon>
        <taxon>Streptophyta</taxon>
        <taxon>Embryophyta</taxon>
        <taxon>Tracheophyta</taxon>
        <taxon>Spermatophyta</taxon>
        <taxon>Magnoliopsida</taxon>
        <taxon>eudicotyledons</taxon>
        <taxon>Gunneridae</taxon>
        <taxon>Pentapetalae</taxon>
        <taxon>rosids</taxon>
        <taxon>fabids</taxon>
        <taxon>Fabales</taxon>
        <taxon>Fabaceae</taxon>
        <taxon>Papilionoideae</taxon>
        <taxon>50 kb inversion clade</taxon>
        <taxon>NPAAA clade</taxon>
        <taxon>indigoferoid/millettioid clade</taxon>
        <taxon>Phaseoleae</taxon>
        <taxon>Mucuna</taxon>
    </lineage>
</organism>
<feature type="non-terminal residue" evidence="2">
    <location>
        <position position="1"/>
    </location>
</feature>
<evidence type="ECO:0000256" key="1">
    <source>
        <dbReference type="SAM" id="MobiDB-lite"/>
    </source>
</evidence>
<dbReference type="Proteomes" id="UP000257109">
    <property type="component" value="Unassembled WGS sequence"/>
</dbReference>
<reference evidence="2" key="1">
    <citation type="submission" date="2018-05" db="EMBL/GenBank/DDBJ databases">
        <title>Draft genome of Mucuna pruriens seed.</title>
        <authorList>
            <person name="Nnadi N.E."/>
            <person name="Vos R."/>
            <person name="Hasami M.H."/>
            <person name="Devisetty U.K."/>
            <person name="Aguiy J.C."/>
        </authorList>
    </citation>
    <scope>NUCLEOTIDE SEQUENCE [LARGE SCALE GENOMIC DNA]</scope>
    <source>
        <strain evidence="2">JCA_2017</strain>
    </source>
</reference>
<proteinExistence type="predicted"/>
<keyword evidence="3" id="KW-1185">Reference proteome</keyword>
<dbReference type="AlphaFoldDB" id="A0A371HC15"/>
<evidence type="ECO:0000313" key="3">
    <source>
        <dbReference type="Proteomes" id="UP000257109"/>
    </source>
</evidence>
<evidence type="ECO:0000313" key="2">
    <source>
        <dbReference type="EMBL" id="RDY00277.1"/>
    </source>
</evidence>
<accession>A0A371HC15</accession>
<feature type="compositionally biased region" description="Basic and acidic residues" evidence="1">
    <location>
        <begin position="203"/>
        <end position="216"/>
    </location>
</feature>
<feature type="region of interest" description="Disordered" evidence="1">
    <location>
        <begin position="183"/>
        <end position="227"/>
    </location>
</feature>
<name>A0A371HC15_MUCPR</name>
<dbReference type="EMBL" id="QJKJ01003035">
    <property type="protein sequence ID" value="RDY00277.1"/>
    <property type="molecule type" value="Genomic_DNA"/>
</dbReference>
<protein>
    <submittedName>
        <fullName evidence="2">Uncharacterized protein</fullName>
    </submittedName>
</protein>
<gene>
    <name evidence="2" type="ORF">CR513_16566</name>
</gene>
<feature type="non-terminal residue" evidence="2">
    <location>
        <position position="296"/>
    </location>
</feature>
<comment type="caution">
    <text evidence="2">The sequence shown here is derived from an EMBL/GenBank/DDBJ whole genome shotgun (WGS) entry which is preliminary data.</text>
</comment>
<sequence length="296" mass="33414">MEKKGEQYAKQSNKGIKSKILLRRDEPLKIIEKIDNAYKKKETTVLEGPMTRWRLRKLQEEVYKESELLKGQGGSNSGHTFNELAHEVSFKGVQWVELQIFGKDLNLNGLRYLASAKGFSFFLKRDEMLLNFRVMNIDGGRFVKGKATQRGTRSFEIWLGGRGVGYGGVNVAKYGKDGGGTDGIGEGGTVKKVAPSSSSSSTTRDDSSLIEQRADLGDDMEEGKNPRKNFNSPIMLISNSFYISSENSPQKVVLIASARRNFRELKSFNMFNLVNLERTKKFFQRKFHEIFGHSES</sequence>